<proteinExistence type="predicted"/>
<name>A0A926D0V0_9FIRM</name>
<feature type="transmembrane region" description="Helical" evidence="6">
    <location>
        <begin position="44"/>
        <end position="62"/>
    </location>
</feature>
<evidence type="ECO:0000259" key="7">
    <source>
        <dbReference type="Pfam" id="PF01895"/>
    </source>
</evidence>
<organism evidence="8 9">
    <name type="scientific">Luoshenia tenuis</name>
    <dbReference type="NCBI Taxonomy" id="2763654"/>
    <lineage>
        <taxon>Bacteria</taxon>
        <taxon>Bacillati</taxon>
        <taxon>Bacillota</taxon>
        <taxon>Clostridia</taxon>
        <taxon>Christensenellales</taxon>
        <taxon>Christensenellaceae</taxon>
        <taxon>Luoshenia</taxon>
    </lineage>
</organism>
<keyword evidence="9" id="KW-1185">Reference proteome</keyword>
<evidence type="ECO:0000256" key="2">
    <source>
        <dbReference type="ARBA" id="ARBA00022475"/>
    </source>
</evidence>
<protein>
    <submittedName>
        <fullName evidence="8">Na/Pi cotransporter family protein</fullName>
    </submittedName>
</protein>
<dbReference type="NCBIfam" id="TIGR00704">
    <property type="entry name" value="NaPi_cotrn_rel"/>
    <property type="match status" value="1"/>
</dbReference>
<feature type="transmembrane region" description="Helical" evidence="6">
    <location>
        <begin position="68"/>
        <end position="90"/>
    </location>
</feature>
<keyword evidence="2" id="KW-1003">Cell membrane</keyword>
<reference evidence="8" key="1">
    <citation type="submission" date="2020-08" db="EMBL/GenBank/DDBJ databases">
        <title>Genome public.</title>
        <authorList>
            <person name="Liu C."/>
            <person name="Sun Q."/>
        </authorList>
    </citation>
    <scope>NUCLEOTIDE SEQUENCE</scope>
    <source>
        <strain evidence="8">NSJ-44</strain>
    </source>
</reference>
<feature type="domain" description="PhoU" evidence="7">
    <location>
        <begin position="450"/>
        <end position="533"/>
    </location>
</feature>
<dbReference type="PANTHER" id="PTHR10010">
    <property type="entry name" value="SOLUTE CARRIER FAMILY 34 SODIUM PHOSPHATE , MEMBER 2-RELATED"/>
    <property type="match status" value="1"/>
</dbReference>
<keyword evidence="5 6" id="KW-0472">Membrane</keyword>
<comment type="caution">
    <text evidence="8">The sequence shown here is derived from an EMBL/GenBank/DDBJ whole genome shotgun (WGS) entry which is preliminary data.</text>
</comment>
<dbReference type="Gene3D" id="1.20.58.220">
    <property type="entry name" value="Phosphate transport system protein phou homolog 2, domain 2"/>
    <property type="match status" value="1"/>
</dbReference>
<dbReference type="NCBIfam" id="NF037997">
    <property type="entry name" value="Na_Pi_symport"/>
    <property type="match status" value="1"/>
</dbReference>
<feature type="transmembrane region" description="Helical" evidence="6">
    <location>
        <begin position="209"/>
        <end position="228"/>
    </location>
</feature>
<dbReference type="SUPFAM" id="SSF109755">
    <property type="entry name" value="PhoU-like"/>
    <property type="match status" value="1"/>
</dbReference>
<dbReference type="GO" id="GO:0005436">
    <property type="term" value="F:sodium:phosphate symporter activity"/>
    <property type="evidence" value="ECO:0007669"/>
    <property type="project" value="InterPro"/>
</dbReference>
<dbReference type="InterPro" id="IPR004633">
    <property type="entry name" value="NaPi_cotrn-rel/YqeW-like"/>
</dbReference>
<evidence type="ECO:0000256" key="5">
    <source>
        <dbReference type="ARBA" id="ARBA00023136"/>
    </source>
</evidence>
<dbReference type="Proteomes" id="UP000654279">
    <property type="component" value="Unassembled WGS sequence"/>
</dbReference>
<dbReference type="InterPro" id="IPR003841">
    <property type="entry name" value="Na/Pi_transpt"/>
</dbReference>
<dbReference type="Pfam" id="PF01895">
    <property type="entry name" value="PhoU"/>
    <property type="match status" value="2"/>
</dbReference>
<feature type="transmembrane region" description="Helical" evidence="6">
    <location>
        <begin position="6"/>
        <end position="23"/>
    </location>
</feature>
<evidence type="ECO:0000313" key="8">
    <source>
        <dbReference type="EMBL" id="MBC8529166.1"/>
    </source>
</evidence>
<dbReference type="EMBL" id="JACRSO010000002">
    <property type="protein sequence ID" value="MBC8529166.1"/>
    <property type="molecule type" value="Genomic_DNA"/>
</dbReference>
<evidence type="ECO:0000256" key="6">
    <source>
        <dbReference type="SAM" id="Phobius"/>
    </source>
</evidence>
<dbReference type="InterPro" id="IPR026022">
    <property type="entry name" value="PhoU_dom"/>
</dbReference>
<dbReference type="RefSeq" id="WP_138296235.1">
    <property type="nucleotide sequence ID" value="NZ_JACRSO010000002.1"/>
</dbReference>
<comment type="subcellular location">
    <subcellularLocation>
        <location evidence="1">Cell membrane</location>
        <topology evidence="1">Multi-pass membrane protein</topology>
    </subcellularLocation>
</comment>
<dbReference type="GO" id="GO:0044341">
    <property type="term" value="P:sodium-dependent phosphate transport"/>
    <property type="evidence" value="ECO:0007669"/>
    <property type="project" value="InterPro"/>
</dbReference>
<feature type="transmembrane region" description="Helical" evidence="6">
    <location>
        <begin position="240"/>
        <end position="265"/>
    </location>
</feature>
<feature type="domain" description="PhoU" evidence="7">
    <location>
        <begin position="344"/>
        <end position="430"/>
    </location>
</feature>
<dbReference type="GO" id="GO:0005886">
    <property type="term" value="C:plasma membrane"/>
    <property type="evidence" value="ECO:0007669"/>
    <property type="project" value="UniProtKB-SubCell"/>
</dbReference>
<feature type="transmembrane region" description="Helical" evidence="6">
    <location>
        <begin position="102"/>
        <end position="123"/>
    </location>
</feature>
<dbReference type="Pfam" id="PF02690">
    <property type="entry name" value="Na_Pi_cotrans"/>
    <property type="match status" value="2"/>
</dbReference>
<feature type="transmembrane region" description="Helical" evidence="6">
    <location>
        <begin position="135"/>
        <end position="153"/>
    </location>
</feature>
<evidence type="ECO:0000313" key="9">
    <source>
        <dbReference type="Proteomes" id="UP000654279"/>
    </source>
</evidence>
<evidence type="ECO:0000256" key="4">
    <source>
        <dbReference type="ARBA" id="ARBA00022989"/>
    </source>
</evidence>
<dbReference type="InterPro" id="IPR038078">
    <property type="entry name" value="PhoU-like_sf"/>
</dbReference>
<keyword evidence="4 6" id="KW-1133">Transmembrane helix</keyword>
<feature type="transmembrane region" description="Helical" evidence="6">
    <location>
        <begin position="173"/>
        <end position="197"/>
    </location>
</feature>
<feature type="transmembrane region" description="Helical" evidence="6">
    <location>
        <begin position="285"/>
        <end position="303"/>
    </location>
</feature>
<evidence type="ECO:0000256" key="3">
    <source>
        <dbReference type="ARBA" id="ARBA00022692"/>
    </source>
</evidence>
<dbReference type="AlphaFoldDB" id="A0A926D0V0"/>
<sequence length="539" mass="59116">MDFWNIATLAGGLGLFLYGMKMMSDGLERAAGNRLRNMLNVLTTNRFLGMLVGMVFTMLIQSSSATTVMTVGFVNAGLMNLFQATGVILGANIGTTVTGQIIAFKLTALAPVAIFAGVAIVMFTKKNFTRHIGEVIAGFGILFIGLDMMSTSMEPLKDVPEFVNMLVAFKNPVLGILAGIAFTAIIQSSSASVGILQALAMQGLIDLDAAYLIILGQNIGTCVTAMLASVGTSKTAHRAAIIHLMFNVFSSVIVFALIQCFPAIIDGIQALSPGDVSRQIANAHTLFNVLGVIIFLPMSNLLVKLSMKIVPGEDPQMEERRLKYLDDRILTTPALVVPQILKEVNRMADLAVDNINRAMDAFLHKNAEQVNYVQQHEQVINYLNHEITHYLVKANQLDLPEADMKLNGILFHTINDLERIGDHAENLTEYATSRIEGDIKISDAALDELETMNNHVQELLRIALRIFNDHDTTLTSQVAHIEEIIDEEEDELKERHIQRLNKSLCTPQSGMLFMDVITNLERVADHGTNIAYSVGDMQA</sequence>
<gene>
    <name evidence="8" type="ORF">H8699_06970</name>
</gene>
<dbReference type="PANTHER" id="PTHR10010:SF46">
    <property type="entry name" value="SODIUM-DEPENDENT PHOSPHATE TRANSPORT PROTEIN 2B"/>
    <property type="match status" value="1"/>
</dbReference>
<keyword evidence="3 6" id="KW-0812">Transmembrane</keyword>
<evidence type="ECO:0000256" key="1">
    <source>
        <dbReference type="ARBA" id="ARBA00004651"/>
    </source>
</evidence>
<accession>A0A926D0V0</accession>